<protein>
    <submittedName>
        <fullName evidence="1">Uncharacterized protein</fullName>
    </submittedName>
</protein>
<proteinExistence type="predicted"/>
<comment type="caution">
    <text evidence="1">The sequence shown here is derived from an EMBL/GenBank/DDBJ whole genome shotgun (WGS) entry which is preliminary data.</text>
</comment>
<feature type="non-terminal residue" evidence="1">
    <location>
        <position position="1"/>
    </location>
</feature>
<sequence>RDTDGNVIASLDVDDVSSYGPETVTIVNARTDATYYYSVKDFTDRYDATSTKMSESGANVKVYQGSVLVKEYNVPLNQAGYIWNVFKIENGSVVDINNYNADETTMYGEYASEYNY</sequence>
<gene>
    <name evidence="1" type="ORF">OBE_10752</name>
</gene>
<accession>K1TCX5</accession>
<reference evidence="1" key="1">
    <citation type="journal article" date="2013" name="Environ. Microbiol.">
        <title>Microbiota from the distal guts of lean and obese adolescents exhibit partial functional redundancy besides clear differences in community structure.</title>
        <authorList>
            <person name="Ferrer M."/>
            <person name="Ruiz A."/>
            <person name="Lanza F."/>
            <person name="Haange S.B."/>
            <person name="Oberbach A."/>
            <person name="Till H."/>
            <person name="Bargiela R."/>
            <person name="Campoy C."/>
            <person name="Segura M.T."/>
            <person name="Richter M."/>
            <person name="von Bergen M."/>
            <person name="Seifert J."/>
            <person name="Suarez A."/>
        </authorList>
    </citation>
    <scope>NUCLEOTIDE SEQUENCE</scope>
</reference>
<dbReference type="EMBL" id="AJWZ01007389">
    <property type="protein sequence ID" value="EKC57036.1"/>
    <property type="molecule type" value="Genomic_DNA"/>
</dbReference>
<name>K1TCX5_9ZZZZ</name>
<organism evidence="1">
    <name type="scientific">human gut metagenome</name>
    <dbReference type="NCBI Taxonomy" id="408170"/>
    <lineage>
        <taxon>unclassified sequences</taxon>
        <taxon>metagenomes</taxon>
        <taxon>organismal metagenomes</taxon>
    </lineage>
</organism>
<dbReference type="AlphaFoldDB" id="K1TCX5"/>
<evidence type="ECO:0000313" key="1">
    <source>
        <dbReference type="EMBL" id="EKC57036.1"/>
    </source>
</evidence>